<name>A0A2W4W569_9CYAN</name>
<sequence>MKIGINSLFLKPSQVGGAEFVLKGLLVGLALNKDIDLYIFISDKLISWLNELIASLNLNLADRLNIIPIAIIGNRFVSEAFQLPIIINRYQLDGLINTNYFTPWRSLLKSPCATIIYDLNYLHFPDLFSWYKKLWLRLAHQMTLANADITVTISEFVKQDIQKRYKSNQLPVVIYTPILWSRLDILNFGEWSSEFSKIDISISDRPFILSVANHYQHKNLSTLVKAFHKLPSSLNEVKLVLVGQLPNSLVGMRRDRCDDIPQLVRDLGLENRVYVTGYISDRELAWYYHHAALFAFPSVFEGFGMPPVEALGMGLPVLTTKCTAIPEVTMNLAEYVENPLDVDEWCDRLTTMLSDRDKYLPTQAEVQQIRQTYEPVAIAKKYIEVFRNIKN</sequence>
<dbReference type="EMBL" id="QBML01000017">
    <property type="protein sequence ID" value="PZO39612.1"/>
    <property type="molecule type" value="Genomic_DNA"/>
</dbReference>
<accession>A0A2W4W569</accession>
<dbReference type="Pfam" id="PF00534">
    <property type="entry name" value="Glycos_transf_1"/>
    <property type="match status" value="1"/>
</dbReference>
<dbReference type="AlphaFoldDB" id="A0A2W4W569"/>
<dbReference type="Proteomes" id="UP000249467">
    <property type="component" value="Unassembled WGS sequence"/>
</dbReference>
<dbReference type="PANTHER" id="PTHR46401">
    <property type="entry name" value="GLYCOSYLTRANSFERASE WBBK-RELATED"/>
    <property type="match status" value="1"/>
</dbReference>
<dbReference type="CDD" id="cd03809">
    <property type="entry name" value="GT4_MtfB-like"/>
    <property type="match status" value="1"/>
</dbReference>
<reference evidence="3 4" key="1">
    <citation type="submission" date="2018-04" db="EMBL/GenBank/DDBJ databases">
        <authorList>
            <person name="Go L.Y."/>
            <person name="Mitchell J.A."/>
        </authorList>
    </citation>
    <scope>NUCLEOTIDE SEQUENCE [LARGE SCALE GENOMIC DNA]</scope>
    <source>
        <strain evidence="3">ULC066bin1</strain>
    </source>
</reference>
<reference evidence="3 4" key="2">
    <citation type="submission" date="2018-06" db="EMBL/GenBank/DDBJ databases">
        <title>Metagenomic assembly of (sub)arctic Cyanobacteria and their associated microbiome from non-axenic cultures.</title>
        <authorList>
            <person name="Baurain D."/>
        </authorList>
    </citation>
    <scope>NUCLEOTIDE SEQUENCE [LARGE SCALE GENOMIC DNA]</scope>
    <source>
        <strain evidence="3">ULC066bin1</strain>
    </source>
</reference>
<evidence type="ECO:0000313" key="3">
    <source>
        <dbReference type="EMBL" id="PZO39612.1"/>
    </source>
</evidence>
<evidence type="ECO:0000313" key="4">
    <source>
        <dbReference type="Proteomes" id="UP000249467"/>
    </source>
</evidence>
<gene>
    <name evidence="3" type="ORF">DCF19_13590</name>
</gene>
<feature type="domain" description="Glycosyl transferase family 1" evidence="2">
    <location>
        <begin position="203"/>
        <end position="358"/>
    </location>
</feature>
<evidence type="ECO:0000259" key="2">
    <source>
        <dbReference type="Pfam" id="PF00534"/>
    </source>
</evidence>
<dbReference type="Gene3D" id="3.40.50.2000">
    <property type="entry name" value="Glycogen Phosphorylase B"/>
    <property type="match status" value="2"/>
</dbReference>
<keyword evidence="1" id="KW-0808">Transferase</keyword>
<dbReference type="SUPFAM" id="SSF53756">
    <property type="entry name" value="UDP-Glycosyltransferase/glycogen phosphorylase"/>
    <property type="match status" value="1"/>
</dbReference>
<comment type="caution">
    <text evidence="3">The sequence shown here is derived from an EMBL/GenBank/DDBJ whole genome shotgun (WGS) entry which is preliminary data.</text>
</comment>
<organism evidence="3 4">
    <name type="scientific">Pseudanabaena frigida</name>
    <dbReference type="NCBI Taxonomy" id="945775"/>
    <lineage>
        <taxon>Bacteria</taxon>
        <taxon>Bacillati</taxon>
        <taxon>Cyanobacteriota</taxon>
        <taxon>Cyanophyceae</taxon>
        <taxon>Pseudanabaenales</taxon>
        <taxon>Pseudanabaenaceae</taxon>
        <taxon>Pseudanabaena</taxon>
    </lineage>
</organism>
<dbReference type="InterPro" id="IPR001296">
    <property type="entry name" value="Glyco_trans_1"/>
</dbReference>
<dbReference type="PANTHER" id="PTHR46401:SF2">
    <property type="entry name" value="GLYCOSYLTRANSFERASE WBBK-RELATED"/>
    <property type="match status" value="1"/>
</dbReference>
<evidence type="ECO:0000256" key="1">
    <source>
        <dbReference type="ARBA" id="ARBA00022679"/>
    </source>
</evidence>
<dbReference type="GO" id="GO:0016757">
    <property type="term" value="F:glycosyltransferase activity"/>
    <property type="evidence" value="ECO:0007669"/>
    <property type="project" value="InterPro"/>
</dbReference>
<proteinExistence type="predicted"/>
<protein>
    <recommendedName>
        <fullName evidence="2">Glycosyl transferase family 1 domain-containing protein</fullName>
    </recommendedName>
</protein>